<dbReference type="SMART" id="SM00448">
    <property type="entry name" value="REC"/>
    <property type="match status" value="1"/>
</dbReference>
<dbReference type="PROSITE" id="PS01124">
    <property type="entry name" value="HTH_ARAC_FAMILY_2"/>
    <property type="match status" value="1"/>
</dbReference>
<dbReference type="InterPro" id="IPR051552">
    <property type="entry name" value="HptR"/>
</dbReference>
<dbReference type="InterPro" id="IPR018060">
    <property type="entry name" value="HTH_AraC"/>
</dbReference>
<keyword evidence="3 8" id="KW-0597">Phosphoprotein</keyword>
<dbReference type="EMBL" id="CP048286">
    <property type="protein sequence ID" value="QHW33166.1"/>
    <property type="molecule type" value="Genomic_DNA"/>
</dbReference>
<dbReference type="PANTHER" id="PTHR42713:SF3">
    <property type="entry name" value="TRANSCRIPTIONAL REGULATORY PROTEIN HPTR"/>
    <property type="match status" value="1"/>
</dbReference>
<dbReference type="CDD" id="cd17536">
    <property type="entry name" value="REC_YesN-like"/>
    <property type="match status" value="1"/>
</dbReference>
<keyword evidence="2" id="KW-0963">Cytoplasm</keyword>
<reference evidence="11 12" key="1">
    <citation type="submission" date="2020-02" db="EMBL/GenBank/DDBJ databases">
        <title>Paenibacillus sp. nov., isolated from rhizosphere soil of tomato.</title>
        <authorList>
            <person name="Weon H.-Y."/>
            <person name="Lee S.A."/>
        </authorList>
    </citation>
    <scope>NUCLEOTIDE SEQUENCE [LARGE SCALE GENOMIC DNA]</scope>
    <source>
        <strain evidence="11 12">14171R-81</strain>
    </source>
</reference>
<keyword evidence="5" id="KW-0805">Transcription regulation</keyword>
<evidence type="ECO:0000256" key="5">
    <source>
        <dbReference type="ARBA" id="ARBA00023015"/>
    </source>
</evidence>
<dbReference type="InterPro" id="IPR011006">
    <property type="entry name" value="CheY-like_superfamily"/>
</dbReference>
<dbReference type="PRINTS" id="PR00032">
    <property type="entry name" value="HTHARAC"/>
</dbReference>
<name>A0A6C0P4I2_9BACL</name>
<keyword evidence="6" id="KW-0238">DNA-binding</keyword>
<dbReference type="GO" id="GO:0043565">
    <property type="term" value="F:sequence-specific DNA binding"/>
    <property type="evidence" value="ECO:0007669"/>
    <property type="project" value="InterPro"/>
</dbReference>
<accession>A0A6C0P4I2</accession>
<dbReference type="AlphaFoldDB" id="A0A6C0P4I2"/>
<dbReference type="Pfam" id="PF00072">
    <property type="entry name" value="Response_reg"/>
    <property type="match status" value="1"/>
</dbReference>
<dbReference type="KEGG" id="prz:GZH47_21855"/>
<gene>
    <name evidence="11" type="ORF">GZH47_21855</name>
</gene>
<evidence type="ECO:0000313" key="12">
    <source>
        <dbReference type="Proteomes" id="UP000479114"/>
    </source>
</evidence>
<dbReference type="InterPro" id="IPR020449">
    <property type="entry name" value="Tscrpt_reg_AraC-type_HTH"/>
</dbReference>
<dbReference type="PROSITE" id="PS00041">
    <property type="entry name" value="HTH_ARAC_FAMILY_1"/>
    <property type="match status" value="1"/>
</dbReference>
<dbReference type="InterPro" id="IPR018062">
    <property type="entry name" value="HTH_AraC-typ_CS"/>
</dbReference>
<proteinExistence type="predicted"/>
<dbReference type="GO" id="GO:0003700">
    <property type="term" value="F:DNA-binding transcription factor activity"/>
    <property type="evidence" value="ECO:0007669"/>
    <property type="project" value="InterPro"/>
</dbReference>
<keyword evidence="7" id="KW-0804">Transcription</keyword>
<sequence length="560" mass="62548">MFKMMIVDDEPLVRLALHHMIDWSSLGIRIAVEAGNGVEAMSSLEQMPDIDILVVDIEMPRMNGIELLKTLSASGRARDLAIVVLSAYNNYSYVREAFLLGAMDYVVKTDMDEEHIFPVFTKVVQALSQSRKEAGPNASAESADDMRQRGQERDAFIKQLLSGERQPEGGLAAGTLASDDLLLCGFHQMVLVLRTSGNDDLRDLPVLIQQTMQTILAAMPLAAEIYYKGEGEYVLFCSFANDRSASSVNGKVHSFFATVHTRLKQYANVTAAMGMSELGLGKKYAWHQLYHQASSAAAMRYYRGFGVLLEYEGGGKPSAEQETLVHSLLQQLAAYRTELAEALQNPDEAAWPEMLLKVRKLIPRLTASMDPEQMKAWFVDTVWETGGLLYAKGIRWAQLQGVASDPVDTVRQMETMERSLAWLKELLGCVHGALHQGREQPAYSMLVTKVKKFLEDHYREEISQSAISEVVGVSETYISKQFSKELGCSYMNYLTQLRINEAKKLLKAGFKIAEVSSKVGYSNHEHFSRVFKKITGQNPKAYRESELLTASAISNPREQP</sequence>
<dbReference type="PROSITE" id="PS50110">
    <property type="entry name" value="RESPONSE_REGULATORY"/>
    <property type="match status" value="1"/>
</dbReference>
<protein>
    <submittedName>
        <fullName evidence="11">Response regulator</fullName>
    </submittedName>
</protein>
<evidence type="ECO:0000256" key="4">
    <source>
        <dbReference type="ARBA" id="ARBA00023012"/>
    </source>
</evidence>
<evidence type="ECO:0000256" key="6">
    <source>
        <dbReference type="ARBA" id="ARBA00023125"/>
    </source>
</evidence>
<feature type="modified residue" description="4-aspartylphosphate" evidence="8">
    <location>
        <position position="56"/>
    </location>
</feature>
<evidence type="ECO:0000256" key="3">
    <source>
        <dbReference type="ARBA" id="ARBA00022553"/>
    </source>
</evidence>
<organism evidence="11 12">
    <name type="scientific">Paenibacillus rhizovicinus</name>
    <dbReference type="NCBI Taxonomy" id="2704463"/>
    <lineage>
        <taxon>Bacteria</taxon>
        <taxon>Bacillati</taxon>
        <taxon>Bacillota</taxon>
        <taxon>Bacilli</taxon>
        <taxon>Bacillales</taxon>
        <taxon>Paenibacillaceae</taxon>
        <taxon>Paenibacillus</taxon>
    </lineage>
</organism>
<dbReference type="InterPro" id="IPR001789">
    <property type="entry name" value="Sig_transdc_resp-reg_receiver"/>
</dbReference>
<dbReference type="SUPFAM" id="SSF46689">
    <property type="entry name" value="Homeodomain-like"/>
    <property type="match status" value="2"/>
</dbReference>
<evidence type="ECO:0000256" key="1">
    <source>
        <dbReference type="ARBA" id="ARBA00004496"/>
    </source>
</evidence>
<keyword evidence="4" id="KW-0902">Two-component regulatory system</keyword>
<keyword evidence="12" id="KW-1185">Reference proteome</keyword>
<dbReference type="InterPro" id="IPR009057">
    <property type="entry name" value="Homeodomain-like_sf"/>
</dbReference>
<dbReference type="Gene3D" id="1.10.10.60">
    <property type="entry name" value="Homeodomain-like"/>
    <property type="match status" value="2"/>
</dbReference>
<evidence type="ECO:0000256" key="2">
    <source>
        <dbReference type="ARBA" id="ARBA00022490"/>
    </source>
</evidence>
<dbReference type="Gene3D" id="3.40.50.2300">
    <property type="match status" value="1"/>
</dbReference>
<dbReference type="Pfam" id="PF12833">
    <property type="entry name" value="HTH_18"/>
    <property type="match status" value="1"/>
</dbReference>
<dbReference type="SUPFAM" id="SSF52172">
    <property type="entry name" value="CheY-like"/>
    <property type="match status" value="1"/>
</dbReference>
<dbReference type="GO" id="GO:0000160">
    <property type="term" value="P:phosphorelay signal transduction system"/>
    <property type="evidence" value="ECO:0007669"/>
    <property type="project" value="UniProtKB-KW"/>
</dbReference>
<dbReference type="SMART" id="SM00342">
    <property type="entry name" value="HTH_ARAC"/>
    <property type="match status" value="1"/>
</dbReference>
<evidence type="ECO:0000256" key="8">
    <source>
        <dbReference type="PROSITE-ProRule" id="PRU00169"/>
    </source>
</evidence>
<evidence type="ECO:0000259" key="9">
    <source>
        <dbReference type="PROSITE" id="PS01124"/>
    </source>
</evidence>
<evidence type="ECO:0000259" key="10">
    <source>
        <dbReference type="PROSITE" id="PS50110"/>
    </source>
</evidence>
<evidence type="ECO:0000313" key="11">
    <source>
        <dbReference type="EMBL" id="QHW33166.1"/>
    </source>
</evidence>
<dbReference type="PANTHER" id="PTHR42713">
    <property type="entry name" value="HISTIDINE KINASE-RELATED"/>
    <property type="match status" value="1"/>
</dbReference>
<feature type="domain" description="HTH araC/xylS-type" evidence="9">
    <location>
        <begin position="448"/>
        <end position="545"/>
    </location>
</feature>
<feature type="domain" description="Response regulatory" evidence="10">
    <location>
        <begin position="3"/>
        <end position="123"/>
    </location>
</feature>
<evidence type="ECO:0000256" key="7">
    <source>
        <dbReference type="ARBA" id="ARBA00023163"/>
    </source>
</evidence>
<dbReference type="GO" id="GO:0005737">
    <property type="term" value="C:cytoplasm"/>
    <property type="evidence" value="ECO:0007669"/>
    <property type="project" value="UniProtKB-SubCell"/>
</dbReference>
<comment type="subcellular location">
    <subcellularLocation>
        <location evidence="1">Cytoplasm</location>
    </subcellularLocation>
</comment>
<dbReference type="Proteomes" id="UP000479114">
    <property type="component" value="Chromosome"/>
</dbReference>